<gene>
    <name evidence="1" type="ORF">E0493_12865</name>
</gene>
<dbReference type="PROSITE" id="PS51257">
    <property type="entry name" value="PROKAR_LIPOPROTEIN"/>
    <property type="match status" value="1"/>
</dbReference>
<comment type="caution">
    <text evidence="1">The sequence shown here is derived from an EMBL/GenBank/DDBJ whole genome shotgun (WGS) entry which is preliminary data.</text>
</comment>
<sequence>MTRRGLAGFLGLLGVAGLGLAGCARTAPIYNVSHADFVGSAPLAVRSEQIRRAGAGLGWIMEDEAPGVIRGTLNLRTHQAVVQITYTPTDFSLRYVDSTNLNYDGAMIHRNYNGWIQRLEQHIIAQSAV</sequence>
<evidence type="ECO:0008006" key="3">
    <source>
        <dbReference type="Google" id="ProtNLM"/>
    </source>
</evidence>
<keyword evidence="2" id="KW-1185">Reference proteome</keyword>
<protein>
    <recommendedName>
        <fullName evidence="3">Lipoprotein</fullName>
    </recommendedName>
</protein>
<dbReference type="AlphaFoldDB" id="A0A845BDN8"/>
<evidence type="ECO:0000313" key="1">
    <source>
        <dbReference type="EMBL" id="MXP64236.1"/>
    </source>
</evidence>
<accession>A0A845BDN8</accession>
<dbReference type="EMBL" id="SNVJ01000010">
    <property type="protein sequence ID" value="MXP64236.1"/>
    <property type="molecule type" value="Genomic_DNA"/>
</dbReference>
<name>A0A845BDN8_9PROT</name>
<organism evidence="1 2">
    <name type="scientific">Teichococcus coralli</name>
    <dbReference type="NCBI Taxonomy" id="2545983"/>
    <lineage>
        <taxon>Bacteria</taxon>
        <taxon>Pseudomonadati</taxon>
        <taxon>Pseudomonadota</taxon>
        <taxon>Alphaproteobacteria</taxon>
        <taxon>Acetobacterales</taxon>
        <taxon>Roseomonadaceae</taxon>
        <taxon>Roseomonas</taxon>
    </lineage>
</organism>
<evidence type="ECO:0000313" key="2">
    <source>
        <dbReference type="Proteomes" id="UP000460715"/>
    </source>
</evidence>
<dbReference type="OrthoDB" id="9815328at2"/>
<reference evidence="1 2" key="1">
    <citation type="submission" date="2019-03" db="EMBL/GenBank/DDBJ databases">
        <title>Roseomonas sp. a novel Roseomonas species isolated from Sea whip Gorgonian.</title>
        <authorList>
            <person name="Li F."/>
            <person name="Pan X."/>
            <person name="Huang S."/>
            <person name="Li Z."/>
            <person name="Meng B."/>
        </authorList>
    </citation>
    <scope>NUCLEOTIDE SEQUENCE [LARGE SCALE GENOMIC DNA]</scope>
    <source>
        <strain evidence="1 2">M0104</strain>
    </source>
</reference>
<proteinExistence type="predicted"/>
<dbReference type="Proteomes" id="UP000460715">
    <property type="component" value="Unassembled WGS sequence"/>
</dbReference>